<keyword evidence="6" id="KW-1185">Reference proteome</keyword>
<proteinExistence type="predicted"/>
<reference evidence="5" key="3">
    <citation type="submission" date="2020-12" db="UniProtKB">
        <authorList>
            <consortium name="EnsemblPlants"/>
        </authorList>
    </citation>
    <scope>IDENTIFICATION</scope>
</reference>
<dbReference type="EnsemblPlants" id="Pp3c2_18600V3.4">
    <property type="protein sequence ID" value="Pp3c2_18600V3.4"/>
    <property type="gene ID" value="Pp3c2_18600"/>
</dbReference>
<dbReference type="FunCoup" id="A0A7I4D4W2">
    <property type="interactions" value="1633"/>
</dbReference>
<dbReference type="InterPro" id="IPR051685">
    <property type="entry name" value="Ycf3/AcsC/BcsC/TPR_MFPF"/>
</dbReference>
<dbReference type="EMBL" id="ABEU02000002">
    <property type="status" value="NOT_ANNOTATED_CDS"/>
    <property type="molecule type" value="Genomic_DNA"/>
</dbReference>
<keyword evidence="4" id="KW-0812">Transmembrane</keyword>
<feature type="repeat" description="TPR" evidence="3">
    <location>
        <begin position="246"/>
        <end position="279"/>
    </location>
</feature>
<organism evidence="5 6">
    <name type="scientific">Physcomitrium patens</name>
    <name type="common">Spreading-leaved earth moss</name>
    <name type="synonym">Physcomitrella patens</name>
    <dbReference type="NCBI Taxonomy" id="3218"/>
    <lineage>
        <taxon>Eukaryota</taxon>
        <taxon>Viridiplantae</taxon>
        <taxon>Streptophyta</taxon>
        <taxon>Embryophyta</taxon>
        <taxon>Bryophyta</taxon>
        <taxon>Bryophytina</taxon>
        <taxon>Bryopsida</taxon>
        <taxon>Funariidae</taxon>
        <taxon>Funariales</taxon>
        <taxon>Funariaceae</taxon>
        <taxon>Physcomitrium</taxon>
    </lineage>
</organism>
<keyword evidence="1" id="KW-0677">Repeat</keyword>
<dbReference type="SMART" id="SM00028">
    <property type="entry name" value="TPR"/>
    <property type="match status" value="2"/>
</dbReference>
<evidence type="ECO:0000256" key="4">
    <source>
        <dbReference type="SAM" id="Phobius"/>
    </source>
</evidence>
<dbReference type="AlphaFoldDB" id="A0A7I4D4W2"/>
<dbReference type="RefSeq" id="XP_024365871.1">
    <property type="nucleotide sequence ID" value="XM_024510103.2"/>
</dbReference>
<keyword evidence="4" id="KW-1133">Transmembrane helix</keyword>
<feature type="transmembrane region" description="Helical" evidence="4">
    <location>
        <begin position="163"/>
        <end position="181"/>
    </location>
</feature>
<name>A0A7I4D4W2_PHYPA</name>
<dbReference type="PROSITE" id="PS50005">
    <property type="entry name" value="TPR"/>
    <property type="match status" value="2"/>
</dbReference>
<dbReference type="InterPro" id="IPR011990">
    <property type="entry name" value="TPR-like_helical_dom_sf"/>
</dbReference>
<dbReference type="KEGG" id="ppp:112277583"/>
<dbReference type="SUPFAM" id="SSF48452">
    <property type="entry name" value="TPR-like"/>
    <property type="match status" value="1"/>
</dbReference>
<keyword evidence="4" id="KW-0472">Membrane</keyword>
<accession>A0A7I4D4W2</accession>
<reference evidence="5 6" key="1">
    <citation type="journal article" date="2008" name="Science">
        <title>The Physcomitrella genome reveals evolutionary insights into the conquest of land by plants.</title>
        <authorList>
            <person name="Rensing S."/>
            <person name="Lang D."/>
            <person name="Zimmer A."/>
            <person name="Terry A."/>
            <person name="Salamov A."/>
            <person name="Shapiro H."/>
            <person name="Nishiyama T."/>
            <person name="Perroud P.-F."/>
            <person name="Lindquist E."/>
            <person name="Kamisugi Y."/>
            <person name="Tanahashi T."/>
            <person name="Sakakibara K."/>
            <person name="Fujita T."/>
            <person name="Oishi K."/>
            <person name="Shin-I T."/>
            <person name="Kuroki Y."/>
            <person name="Toyoda A."/>
            <person name="Suzuki Y."/>
            <person name="Hashimoto A."/>
            <person name="Yamaguchi K."/>
            <person name="Sugano A."/>
            <person name="Kohara Y."/>
            <person name="Fujiyama A."/>
            <person name="Anterola A."/>
            <person name="Aoki S."/>
            <person name="Ashton N."/>
            <person name="Barbazuk W.B."/>
            <person name="Barker E."/>
            <person name="Bennetzen J."/>
            <person name="Bezanilla M."/>
            <person name="Blankenship R."/>
            <person name="Cho S.H."/>
            <person name="Dutcher S."/>
            <person name="Estelle M."/>
            <person name="Fawcett J.A."/>
            <person name="Gundlach H."/>
            <person name="Hanada K."/>
            <person name="Heyl A."/>
            <person name="Hicks K.A."/>
            <person name="Hugh J."/>
            <person name="Lohr M."/>
            <person name="Mayer K."/>
            <person name="Melkozernov A."/>
            <person name="Murata T."/>
            <person name="Nelson D."/>
            <person name="Pils B."/>
            <person name="Prigge M."/>
            <person name="Reiss B."/>
            <person name="Renner T."/>
            <person name="Rombauts S."/>
            <person name="Rushton P."/>
            <person name="Sanderfoot A."/>
            <person name="Schween G."/>
            <person name="Shiu S.-H."/>
            <person name="Stueber K."/>
            <person name="Theodoulou F.L."/>
            <person name="Tu H."/>
            <person name="Van de Peer Y."/>
            <person name="Verrier P.J."/>
            <person name="Waters E."/>
            <person name="Wood A."/>
            <person name="Yang L."/>
            <person name="Cove D."/>
            <person name="Cuming A."/>
            <person name="Hasebe M."/>
            <person name="Lucas S."/>
            <person name="Mishler D.B."/>
            <person name="Reski R."/>
            <person name="Grigoriev I."/>
            <person name="Quatrano R.S."/>
            <person name="Boore J.L."/>
        </authorList>
    </citation>
    <scope>NUCLEOTIDE SEQUENCE [LARGE SCALE GENOMIC DNA]</scope>
    <source>
        <strain evidence="5 6">cv. Gransden 2004</strain>
    </source>
</reference>
<evidence type="ECO:0000313" key="5">
    <source>
        <dbReference type="EnsemblPlants" id="Pp3c2_18600V3.4"/>
    </source>
</evidence>
<evidence type="ECO:0000256" key="1">
    <source>
        <dbReference type="ARBA" id="ARBA00022737"/>
    </source>
</evidence>
<gene>
    <name evidence="5" type="primary">LOC112277583</name>
</gene>
<dbReference type="Gramene" id="Pp3c2_18600V3.3">
    <property type="protein sequence ID" value="Pp3c2_18600V3.3"/>
    <property type="gene ID" value="Pp3c2_18600"/>
</dbReference>
<dbReference type="GeneID" id="112277583"/>
<sequence length="337" mass="36678">MAAAMASCRVLGGAEGVALLPLQIQSIEGKRPGRCNARFVGGKFGSCLTIGRKRTAVVQSEFVTATLASRLSQLQYSSAARDSSHWRQNVYLKNIFTNDFCSTENDGLTGGAAGEDAISNSALVGLLALPALAGFPGTANASVFEPNMAYGEVGAGLEFGVQLIYLGALLSLLAAGSFLVVRQVLIRRELESAAKDLQDRVRSGEASSEEFFELGAVMLRKKYYVLANKYLEQAIKKWDGDEADLAQVYNALGFSYFSDDKLDASISQYEKAVTLQPGYVTAWNNLGNAYEVKKDFQKALKAYEEALQFDPSNKIAQRQRDAMKERVTRFRGIPAKD</sequence>
<protein>
    <submittedName>
        <fullName evidence="5">Uncharacterized protein</fullName>
    </submittedName>
</protein>
<reference evidence="5 6" key="2">
    <citation type="journal article" date="2018" name="Plant J.">
        <title>The Physcomitrella patens chromosome-scale assembly reveals moss genome structure and evolution.</title>
        <authorList>
            <person name="Lang D."/>
            <person name="Ullrich K.K."/>
            <person name="Murat F."/>
            <person name="Fuchs J."/>
            <person name="Jenkins J."/>
            <person name="Haas F.B."/>
            <person name="Piednoel M."/>
            <person name="Gundlach H."/>
            <person name="Van Bel M."/>
            <person name="Meyberg R."/>
            <person name="Vives C."/>
            <person name="Morata J."/>
            <person name="Symeonidi A."/>
            <person name="Hiss M."/>
            <person name="Muchero W."/>
            <person name="Kamisugi Y."/>
            <person name="Saleh O."/>
            <person name="Blanc G."/>
            <person name="Decker E.L."/>
            <person name="van Gessel N."/>
            <person name="Grimwood J."/>
            <person name="Hayes R.D."/>
            <person name="Graham S.W."/>
            <person name="Gunter L.E."/>
            <person name="McDaniel S.F."/>
            <person name="Hoernstein S.N.W."/>
            <person name="Larsson A."/>
            <person name="Li F.W."/>
            <person name="Perroud P.F."/>
            <person name="Phillips J."/>
            <person name="Ranjan P."/>
            <person name="Rokshar D.S."/>
            <person name="Rothfels C.J."/>
            <person name="Schneider L."/>
            <person name="Shu S."/>
            <person name="Stevenson D.W."/>
            <person name="Thummler F."/>
            <person name="Tillich M."/>
            <person name="Villarreal Aguilar J.C."/>
            <person name="Widiez T."/>
            <person name="Wong G.K."/>
            <person name="Wymore A."/>
            <person name="Zhang Y."/>
            <person name="Zimmer A.D."/>
            <person name="Quatrano R.S."/>
            <person name="Mayer K.F.X."/>
            <person name="Goodstein D."/>
            <person name="Casacuberta J.M."/>
            <person name="Vandepoele K."/>
            <person name="Reski R."/>
            <person name="Cuming A.C."/>
            <person name="Tuskan G.A."/>
            <person name="Maumus F."/>
            <person name="Salse J."/>
            <person name="Schmutz J."/>
            <person name="Rensing S.A."/>
        </authorList>
    </citation>
    <scope>NUCLEOTIDE SEQUENCE [LARGE SCALE GENOMIC DNA]</scope>
    <source>
        <strain evidence="5 6">cv. Gransden 2004</strain>
    </source>
</reference>
<dbReference type="PANTHER" id="PTHR44943:SF8">
    <property type="entry name" value="TPR REPEAT-CONTAINING PROTEIN MJ0263"/>
    <property type="match status" value="1"/>
</dbReference>
<dbReference type="Proteomes" id="UP000006727">
    <property type="component" value="Chromosome 2"/>
</dbReference>
<dbReference type="Pfam" id="PF00515">
    <property type="entry name" value="TPR_1"/>
    <property type="match status" value="1"/>
</dbReference>
<dbReference type="OrthoDB" id="10006023at2759"/>
<evidence type="ECO:0000313" key="6">
    <source>
        <dbReference type="Proteomes" id="UP000006727"/>
    </source>
</evidence>
<dbReference type="PROSITE" id="PS50293">
    <property type="entry name" value="TPR_REGION"/>
    <property type="match status" value="1"/>
</dbReference>
<feature type="transmembrane region" description="Helical" evidence="4">
    <location>
        <begin position="122"/>
        <end position="143"/>
    </location>
</feature>
<evidence type="ECO:0000256" key="3">
    <source>
        <dbReference type="PROSITE-ProRule" id="PRU00339"/>
    </source>
</evidence>
<keyword evidence="2 3" id="KW-0802">TPR repeat</keyword>
<dbReference type="Pfam" id="PF13181">
    <property type="entry name" value="TPR_8"/>
    <property type="match status" value="1"/>
</dbReference>
<evidence type="ECO:0000256" key="2">
    <source>
        <dbReference type="ARBA" id="ARBA00022803"/>
    </source>
</evidence>
<dbReference type="Gramene" id="Pp3c2_18600V3.4">
    <property type="protein sequence ID" value="Pp3c2_18600V3.4"/>
    <property type="gene ID" value="Pp3c2_18600"/>
</dbReference>
<dbReference type="InterPro" id="IPR019734">
    <property type="entry name" value="TPR_rpt"/>
</dbReference>
<dbReference type="Gene3D" id="1.25.40.10">
    <property type="entry name" value="Tetratricopeptide repeat domain"/>
    <property type="match status" value="1"/>
</dbReference>
<dbReference type="EnsemblPlants" id="Pp3c2_18600V3.3">
    <property type="protein sequence ID" value="Pp3c2_18600V3.3"/>
    <property type="gene ID" value="Pp3c2_18600"/>
</dbReference>
<feature type="repeat" description="TPR" evidence="3">
    <location>
        <begin position="280"/>
        <end position="313"/>
    </location>
</feature>
<dbReference type="PANTHER" id="PTHR44943">
    <property type="entry name" value="CELLULOSE SYNTHASE OPERON PROTEIN C"/>
    <property type="match status" value="1"/>
</dbReference>